<name>A0ABY7S8C1_9RHOB</name>
<keyword evidence="2" id="KW-1185">Reference proteome</keyword>
<reference evidence="1 2" key="1">
    <citation type="submission" date="2021-01" db="EMBL/GenBank/DDBJ databases">
        <title>Biogeographic distribution of Paracoccus.</title>
        <authorList>
            <person name="Hollensteiner J."/>
            <person name="Leineberger J."/>
            <person name="Brinkhoff T."/>
            <person name="Daniel R."/>
        </authorList>
    </citation>
    <scope>NUCLEOTIDE SEQUENCE [LARGE SCALE GENOMIC DNA]</scope>
    <source>
        <strain evidence="1 2">DSM 18447</strain>
    </source>
</reference>
<accession>A0ABY7S8C1</accession>
<organism evidence="1 2">
    <name type="scientific">Paracoccus saliphilus</name>
    <dbReference type="NCBI Taxonomy" id="405559"/>
    <lineage>
        <taxon>Bacteria</taxon>
        <taxon>Pseudomonadati</taxon>
        <taxon>Pseudomonadota</taxon>
        <taxon>Alphaproteobacteria</taxon>
        <taxon>Rhodobacterales</taxon>
        <taxon>Paracoccaceae</taxon>
        <taxon>Paracoccus</taxon>
    </lineage>
</organism>
<sequence>MTSLVISFCAATAFAKEASDCFGRTYDLAHLKANPEQNARDIRAKLTTIEETGVSAIHMRILFRDDPREFTAYPACYMEDGSCGIDCDGGHVKPELMEDGRLRLTTGHLRAETFETLPGDDDEGGCAGPVTRNIADGPGYSDGMDKPTVFILYPRDSRECGWEDGDG</sequence>
<gene>
    <name evidence="1" type="ORF">JHX88_18710</name>
</gene>
<protein>
    <submittedName>
        <fullName evidence="1">Uncharacterized protein</fullName>
    </submittedName>
</protein>
<dbReference type="RefSeq" id="WP_141225890.1">
    <property type="nucleotide sequence ID" value="NZ_CP067140.1"/>
</dbReference>
<dbReference type="Proteomes" id="UP001215549">
    <property type="component" value="Chromosome"/>
</dbReference>
<dbReference type="EMBL" id="CP067140">
    <property type="protein sequence ID" value="WCR02828.1"/>
    <property type="molecule type" value="Genomic_DNA"/>
</dbReference>
<proteinExistence type="predicted"/>
<evidence type="ECO:0000313" key="2">
    <source>
        <dbReference type="Proteomes" id="UP001215549"/>
    </source>
</evidence>
<evidence type="ECO:0000313" key="1">
    <source>
        <dbReference type="EMBL" id="WCR02828.1"/>
    </source>
</evidence>